<dbReference type="AlphaFoldDB" id="A0A182S080"/>
<organism evidence="2">
    <name type="scientific">Anopheles funestus</name>
    <name type="common">African malaria mosquito</name>
    <dbReference type="NCBI Taxonomy" id="62324"/>
    <lineage>
        <taxon>Eukaryota</taxon>
        <taxon>Metazoa</taxon>
        <taxon>Ecdysozoa</taxon>
        <taxon>Arthropoda</taxon>
        <taxon>Hexapoda</taxon>
        <taxon>Insecta</taxon>
        <taxon>Pterygota</taxon>
        <taxon>Neoptera</taxon>
        <taxon>Endopterygota</taxon>
        <taxon>Diptera</taxon>
        <taxon>Nematocera</taxon>
        <taxon>Culicoidea</taxon>
        <taxon>Culicidae</taxon>
        <taxon>Anophelinae</taxon>
        <taxon>Anopheles</taxon>
    </lineage>
</organism>
<evidence type="ECO:0000256" key="1">
    <source>
        <dbReference type="SAM" id="MobiDB-lite"/>
    </source>
</evidence>
<evidence type="ECO:0000313" key="2">
    <source>
        <dbReference type="EnsemblMetazoa" id="AFUN011963-PA"/>
    </source>
</evidence>
<reference evidence="2" key="1">
    <citation type="submission" date="2020-05" db="UniProtKB">
        <authorList>
            <consortium name="EnsemblMetazoa"/>
        </authorList>
    </citation>
    <scope>IDENTIFICATION</scope>
    <source>
        <strain evidence="2">FUMOZ</strain>
    </source>
</reference>
<dbReference type="VEuPathDB" id="VectorBase:AFUN011963"/>
<accession>A0A182S080</accession>
<proteinExistence type="predicted"/>
<protein>
    <submittedName>
        <fullName evidence="2">Uncharacterized protein</fullName>
    </submittedName>
</protein>
<feature type="region of interest" description="Disordered" evidence="1">
    <location>
        <begin position="172"/>
        <end position="195"/>
    </location>
</feature>
<feature type="compositionally biased region" description="Basic and acidic residues" evidence="1">
    <location>
        <begin position="184"/>
        <end position="195"/>
    </location>
</feature>
<dbReference type="STRING" id="62324.A0A182S080"/>
<sequence>TSKHIPTGIDATEDTLSHTSWMRMEIGECKPMEGEEEIDKITFDRWRDILESATALAGINGEVEKANIFKMKARSKLRDMLNGTFSKSGPDAVPYPYSNAIQRLEDYFGSRDYVLFQRQKLRSMPQGADEADLKINLINQKTHGLVSTTDHRSCNLETNAELEDQGFDMIHPAAPSSHGTLDQGTKEEYMSRVDI</sequence>
<name>A0A182S080_ANOFN</name>
<dbReference type="EnsemblMetazoa" id="AFUN011963-RA">
    <property type="protein sequence ID" value="AFUN011963-PA"/>
    <property type="gene ID" value="AFUN011963"/>
</dbReference>